<dbReference type="Proteomes" id="UP000440125">
    <property type="component" value="Unassembled WGS sequence"/>
</dbReference>
<feature type="domain" description="Methyltransferase" evidence="3">
    <location>
        <begin position="32"/>
        <end position="136"/>
    </location>
</feature>
<proteinExistence type="predicted"/>
<dbReference type="Gene3D" id="3.40.50.150">
    <property type="entry name" value="Vaccinia Virus protein VP39"/>
    <property type="match status" value="1"/>
</dbReference>
<dbReference type="RefSeq" id="WP_155864231.1">
    <property type="nucleotide sequence ID" value="NZ_WFIY01000004.1"/>
</dbReference>
<dbReference type="InterPro" id="IPR029063">
    <property type="entry name" value="SAM-dependent_MTases_sf"/>
</dbReference>
<dbReference type="OrthoDB" id="1018at2157"/>
<dbReference type="InterPro" id="IPR025714">
    <property type="entry name" value="Methyltranfer_dom"/>
</dbReference>
<organism evidence="4 5">
    <name type="scientific">Acidianus infernus</name>
    <dbReference type="NCBI Taxonomy" id="12915"/>
    <lineage>
        <taxon>Archaea</taxon>
        <taxon>Thermoproteota</taxon>
        <taxon>Thermoprotei</taxon>
        <taxon>Sulfolobales</taxon>
        <taxon>Sulfolobaceae</taxon>
        <taxon>Acidianus</taxon>
    </lineage>
</organism>
<keyword evidence="5" id="KW-1185">Reference proteome</keyword>
<dbReference type="PANTHER" id="PTHR42912:SF93">
    <property type="entry name" value="N6-ADENOSINE-METHYLTRANSFERASE TMT1A"/>
    <property type="match status" value="1"/>
</dbReference>
<name>A0A6A9QF94_ACIIN</name>
<dbReference type="Pfam" id="PF13847">
    <property type="entry name" value="Methyltransf_31"/>
    <property type="match status" value="1"/>
</dbReference>
<accession>A0A6A9QF94</accession>
<keyword evidence="4" id="KW-0808">Transferase</keyword>
<dbReference type="InterPro" id="IPR050508">
    <property type="entry name" value="Methyltransf_Superfamily"/>
</dbReference>
<evidence type="ECO:0000313" key="4">
    <source>
        <dbReference type="EMBL" id="MUM65821.1"/>
    </source>
</evidence>
<reference evidence="4 5" key="1">
    <citation type="submission" date="2019-10" db="EMBL/GenBank/DDBJ databases">
        <title>Genome Sequences from Six Type Strain Members of the Archaeal Family Sulfolobaceae: Acidianus ambivalens, Acidianus infernus, Metallosphaera prunae, Stygiolobus azoricus, Sulfolobus metallicus, and Sulfurisphaera ohwakuensis.</title>
        <authorList>
            <person name="Counts J.A."/>
            <person name="Kelly R.M."/>
        </authorList>
    </citation>
    <scope>NUCLEOTIDE SEQUENCE [LARGE SCALE GENOMIC DNA]</scope>
    <source>
        <strain evidence="4 5">DSM 3191</strain>
    </source>
</reference>
<keyword evidence="2" id="KW-0949">S-adenosyl-L-methionine</keyword>
<dbReference type="SUPFAM" id="SSF53335">
    <property type="entry name" value="S-adenosyl-L-methionine-dependent methyltransferases"/>
    <property type="match status" value="1"/>
</dbReference>
<protein>
    <submittedName>
        <fullName evidence="4">Methyltransferase domain-containing protein</fullName>
    </submittedName>
</protein>
<dbReference type="CDD" id="cd02440">
    <property type="entry name" value="AdoMet_MTases"/>
    <property type="match status" value="1"/>
</dbReference>
<dbReference type="PANTHER" id="PTHR42912">
    <property type="entry name" value="METHYLTRANSFERASE"/>
    <property type="match status" value="1"/>
</dbReference>
<dbReference type="GO" id="GO:0008168">
    <property type="term" value="F:methyltransferase activity"/>
    <property type="evidence" value="ECO:0007669"/>
    <property type="project" value="UniProtKB-KW"/>
</dbReference>
<comment type="caution">
    <text evidence="4">The sequence shown here is derived from an EMBL/GenBank/DDBJ whole genome shotgun (WGS) entry which is preliminary data.</text>
</comment>
<dbReference type="AlphaFoldDB" id="A0A6A9QF94"/>
<evidence type="ECO:0000256" key="1">
    <source>
        <dbReference type="ARBA" id="ARBA00022603"/>
    </source>
</evidence>
<dbReference type="EMBL" id="WFIY01000004">
    <property type="protein sequence ID" value="MUM65821.1"/>
    <property type="molecule type" value="Genomic_DNA"/>
</dbReference>
<evidence type="ECO:0000259" key="3">
    <source>
        <dbReference type="Pfam" id="PF13847"/>
    </source>
</evidence>
<evidence type="ECO:0000313" key="5">
    <source>
        <dbReference type="Proteomes" id="UP000440125"/>
    </source>
</evidence>
<gene>
    <name evidence="4" type="ORF">D1867_11365</name>
</gene>
<evidence type="ECO:0000256" key="2">
    <source>
        <dbReference type="ARBA" id="ARBA00022691"/>
    </source>
</evidence>
<keyword evidence="1 4" id="KW-0489">Methyltransferase</keyword>
<dbReference type="GO" id="GO:0032259">
    <property type="term" value="P:methylation"/>
    <property type="evidence" value="ECO:0007669"/>
    <property type="project" value="UniProtKB-KW"/>
</dbReference>
<sequence>MEDRHIPPIILSFPLRRFFENPYKILTPFVRRGMTVVDHGCGPGFYTIPLSYLVGKEGIVYAVDSSAKSIKVLESKLKKKGINNVKTFVSRNLNFIPSASIDFLLSKDVLCCTVLHKELAREIERVLKPGGKALVTIRIGKRSDPRSLSAEEFFSLFTNIERKGLSRFHAWVILSGEKK</sequence>